<organism evidence="1 2">
    <name type="scientific">Trema orientale</name>
    <name type="common">Charcoal tree</name>
    <name type="synonym">Celtis orientalis</name>
    <dbReference type="NCBI Taxonomy" id="63057"/>
    <lineage>
        <taxon>Eukaryota</taxon>
        <taxon>Viridiplantae</taxon>
        <taxon>Streptophyta</taxon>
        <taxon>Embryophyta</taxon>
        <taxon>Tracheophyta</taxon>
        <taxon>Spermatophyta</taxon>
        <taxon>Magnoliopsida</taxon>
        <taxon>eudicotyledons</taxon>
        <taxon>Gunneridae</taxon>
        <taxon>Pentapetalae</taxon>
        <taxon>rosids</taxon>
        <taxon>fabids</taxon>
        <taxon>Rosales</taxon>
        <taxon>Cannabaceae</taxon>
        <taxon>Trema</taxon>
    </lineage>
</organism>
<evidence type="ECO:0000313" key="1">
    <source>
        <dbReference type="EMBL" id="PON97831.1"/>
    </source>
</evidence>
<comment type="caution">
    <text evidence="1">The sequence shown here is derived from an EMBL/GenBank/DDBJ whole genome shotgun (WGS) entry which is preliminary data.</text>
</comment>
<dbReference type="OrthoDB" id="948996at2759"/>
<dbReference type="EMBL" id="JXTC01000029">
    <property type="protein sequence ID" value="PON97831.1"/>
    <property type="molecule type" value="Genomic_DNA"/>
</dbReference>
<reference evidence="2" key="1">
    <citation type="submission" date="2016-06" db="EMBL/GenBank/DDBJ databases">
        <title>Parallel loss of symbiosis genes in relatives of nitrogen-fixing non-legume Parasponia.</title>
        <authorList>
            <person name="Van Velzen R."/>
            <person name="Holmer R."/>
            <person name="Bu F."/>
            <person name="Rutten L."/>
            <person name="Van Zeijl A."/>
            <person name="Liu W."/>
            <person name="Santuari L."/>
            <person name="Cao Q."/>
            <person name="Sharma T."/>
            <person name="Shen D."/>
            <person name="Roswanjaya Y."/>
            <person name="Wardhani T."/>
            <person name="Kalhor M.S."/>
            <person name="Jansen J."/>
            <person name="Van den Hoogen J."/>
            <person name="Gungor B."/>
            <person name="Hartog M."/>
            <person name="Hontelez J."/>
            <person name="Verver J."/>
            <person name="Yang W.-C."/>
            <person name="Schijlen E."/>
            <person name="Repin R."/>
            <person name="Schilthuizen M."/>
            <person name="Schranz E."/>
            <person name="Heidstra R."/>
            <person name="Miyata K."/>
            <person name="Fedorova E."/>
            <person name="Kohlen W."/>
            <person name="Bisseling T."/>
            <person name="Smit S."/>
            <person name="Geurts R."/>
        </authorList>
    </citation>
    <scope>NUCLEOTIDE SEQUENCE [LARGE SCALE GENOMIC DNA]</scope>
    <source>
        <strain evidence="2">cv. RG33-2</strain>
    </source>
</reference>
<dbReference type="Proteomes" id="UP000237000">
    <property type="component" value="Unassembled WGS sequence"/>
</dbReference>
<sequence>MSRQKVTVLFDLCGPPGLHRFVKILSFKPNLNRFADLTDEEYRFKDLGTKIIGKKKVRPIFTIMLEREDVQFMLAG</sequence>
<gene>
    <name evidence="1" type="ORF">TorRG33x02_064210</name>
</gene>
<dbReference type="InParanoid" id="A0A2P5FJ55"/>
<keyword evidence="2" id="KW-1185">Reference proteome</keyword>
<dbReference type="AlphaFoldDB" id="A0A2P5FJ55"/>
<evidence type="ECO:0000313" key="2">
    <source>
        <dbReference type="Proteomes" id="UP000237000"/>
    </source>
</evidence>
<name>A0A2P5FJ55_TREOI</name>
<proteinExistence type="predicted"/>
<accession>A0A2P5FJ55</accession>
<protein>
    <submittedName>
        <fullName evidence="1">Uncharacterized protein</fullName>
    </submittedName>
</protein>